<evidence type="ECO:0000313" key="10">
    <source>
        <dbReference type="EMBL" id="CAF1123443.1"/>
    </source>
</evidence>
<comment type="subcellular location">
    <subcellularLocation>
        <location evidence="1">Membrane</location>
        <topology evidence="1">Multi-pass membrane protein</topology>
    </subcellularLocation>
</comment>
<dbReference type="PANTHER" id="PTHR31595">
    <property type="entry name" value="LONG-CHAIN-ALCOHOL O-FATTY-ACYLTRANSFERASE 3-RELATED"/>
    <property type="match status" value="1"/>
</dbReference>
<evidence type="ECO:0000256" key="2">
    <source>
        <dbReference type="ARBA" id="ARBA00005179"/>
    </source>
</evidence>
<dbReference type="PANTHER" id="PTHR31595:SF57">
    <property type="entry name" value="OS04G0481900 PROTEIN"/>
    <property type="match status" value="1"/>
</dbReference>
<evidence type="ECO:0000256" key="1">
    <source>
        <dbReference type="ARBA" id="ARBA00004141"/>
    </source>
</evidence>
<dbReference type="AlphaFoldDB" id="A0A814QRU1"/>
<keyword evidence="6 8" id="KW-1133">Transmembrane helix</keyword>
<comment type="similarity">
    <text evidence="3">Belongs to the wax synthase family.</text>
</comment>
<gene>
    <name evidence="10" type="ORF">ZHD862_LOCUS18755</name>
</gene>
<dbReference type="GO" id="GO:0016020">
    <property type="term" value="C:membrane"/>
    <property type="evidence" value="ECO:0007669"/>
    <property type="project" value="UniProtKB-SubCell"/>
</dbReference>
<dbReference type="Pfam" id="PF13813">
    <property type="entry name" value="MBOAT_2"/>
    <property type="match status" value="1"/>
</dbReference>
<proteinExistence type="inferred from homology"/>
<evidence type="ECO:0000259" key="9">
    <source>
        <dbReference type="Pfam" id="PF13813"/>
    </source>
</evidence>
<dbReference type="InterPro" id="IPR032805">
    <property type="entry name" value="Wax_synthase_dom"/>
</dbReference>
<dbReference type="Proteomes" id="UP000663864">
    <property type="component" value="Unassembled WGS sequence"/>
</dbReference>
<keyword evidence="7 8" id="KW-0472">Membrane</keyword>
<comment type="pathway">
    <text evidence="2">Secondary metabolite biosynthesis.</text>
</comment>
<dbReference type="InterPro" id="IPR044851">
    <property type="entry name" value="Wax_synthase"/>
</dbReference>
<reference evidence="10" key="1">
    <citation type="submission" date="2021-02" db="EMBL/GenBank/DDBJ databases">
        <authorList>
            <person name="Nowell W R."/>
        </authorList>
    </citation>
    <scope>NUCLEOTIDE SEQUENCE</scope>
</reference>
<feature type="transmembrane region" description="Helical" evidence="8">
    <location>
        <begin position="89"/>
        <end position="108"/>
    </location>
</feature>
<evidence type="ECO:0000256" key="4">
    <source>
        <dbReference type="ARBA" id="ARBA00022679"/>
    </source>
</evidence>
<name>A0A814QRU1_9BILA</name>
<dbReference type="GO" id="GO:0006629">
    <property type="term" value="P:lipid metabolic process"/>
    <property type="evidence" value="ECO:0007669"/>
    <property type="project" value="InterPro"/>
</dbReference>
<evidence type="ECO:0000313" key="11">
    <source>
        <dbReference type="Proteomes" id="UP000663864"/>
    </source>
</evidence>
<evidence type="ECO:0000256" key="3">
    <source>
        <dbReference type="ARBA" id="ARBA00007282"/>
    </source>
</evidence>
<sequence length="168" mass="19104">MQIALIRLMTRDKYTLQSFTNFPLFSRSLRDFWGRRYNLQVGTVLKESIFQPLSLYISSRMIIALITFIVSGLFHVHIVLAVFNDTSSALSTFLFFILNGIVCCIEGYMGIQLPQPFGSLITHVFLLLTASMCIGHFTREATYFSVNVPPLYGNQWIPKLPIPSVCPK</sequence>
<evidence type="ECO:0000256" key="6">
    <source>
        <dbReference type="ARBA" id="ARBA00022989"/>
    </source>
</evidence>
<keyword evidence="5 8" id="KW-0812">Transmembrane</keyword>
<evidence type="ECO:0000256" key="8">
    <source>
        <dbReference type="SAM" id="Phobius"/>
    </source>
</evidence>
<dbReference type="GO" id="GO:0008374">
    <property type="term" value="F:O-acyltransferase activity"/>
    <property type="evidence" value="ECO:0007669"/>
    <property type="project" value="InterPro"/>
</dbReference>
<keyword evidence="4" id="KW-0808">Transferase</keyword>
<feature type="domain" description="Wax synthase" evidence="9">
    <location>
        <begin position="23"/>
        <end position="98"/>
    </location>
</feature>
<comment type="caution">
    <text evidence="10">The sequence shown here is derived from an EMBL/GenBank/DDBJ whole genome shotgun (WGS) entry which is preliminary data.</text>
</comment>
<evidence type="ECO:0000256" key="5">
    <source>
        <dbReference type="ARBA" id="ARBA00022692"/>
    </source>
</evidence>
<accession>A0A814QRU1</accession>
<dbReference type="EMBL" id="CAJNOT010000989">
    <property type="protein sequence ID" value="CAF1123443.1"/>
    <property type="molecule type" value="Genomic_DNA"/>
</dbReference>
<organism evidence="10 11">
    <name type="scientific">Rotaria sordida</name>
    <dbReference type="NCBI Taxonomy" id="392033"/>
    <lineage>
        <taxon>Eukaryota</taxon>
        <taxon>Metazoa</taxon>
        <taxon>Spiralia</taxon>
        <taxon>Gnathifera</taxon>
        <taxon>Rotifera</taxon>
        <taxon>Eurotatoria</taxon>
        <taxon>Bdelloidea</taxon>
        <taxon>Philodinida</taxon>
        <taxon>Philodinidae</taxon>
        <taxon>Rotaria</taxon>
    </lineage>
</organism>
<evidence type="ECO:0000256" key="7">
    <source>
        <dbReference type="ARBA" id="ARBA00023136"/>
    </source>
</evidence>
<feature type="transmembrane region" description="Helical" evidence="8">
    <location>
        <begin position="120"/>
        <end position="138"/>
    </location>
</feature>
<feature type="transmembrane region" description="Helical" evidence="8">
    <location>
        <begin position="62"/>
        <end position="83"/>
    </location>
</feature>
<protein>
    <recommendedName>
        <fullName evidence="9">Wax synthase domain-containing protein</fullName>
    </recommendedName>
</protein>